<feature type="region of interest" description="Disordered" evidence="2">
    <location>
        <begin position="69"/>
        <end position="92"/>
    </location>
</feature>
<keyword evidence="1" id="KW-0175">Coiled coil</keyword>
<dbReference type="GeneID" id="85443586"/>
<feature type="compositionally biased region" description="Polar residues" evidence="2">
    <location>
        <begin position="256"/>
        <end position="268"/>
    </location>
</feature>
<proteinExistence type="predicted"/>
<feature type="region of interest" description="Disordered" evidence="2">
    <location>
        <begin position="220"/>
        <end position="332"/>
    </location>
</feature>
<dbReference type="EMBL" id="JAHLJV010000147">
    <property type="protein sequence ID" value="KAK1566297.1"/>
    <property type="molecule type" value="Genomic_DNA"/>
</dbReference>
<dbReference type="Proteomes" id="UP001230504">
    <property type="component" value="Unassembled WGS sequence"/>
</dbReference>
<dbReference type="AlphaFoldDB" id="A0AAD8UW26"/>
<feature type="compositionally biased region" description="Polar residues" evidence="2">
    <location>
        <begin position="69"/>
        <end position="90"/>
    </location>
</feature>
<accession>A0AAD8UW26</accession>
<gene>
    <name evidence="3" type="ORF">LY79DRAFT_572322</name>
</gene>
<feature type="compositionally biased region" description="Polar residues" evidence="2">
    <location>
        <begin position="287"/>
        <end position="301"/>
    </location>
</feature>
<dbReference type="Gene3D" id="1.20.5.170">
    <property type="match status" value="1"/>
</dbReference>
<evidence type="ECO:0000256" key="2">
    <source>
        <dbReference type="SAM" id="MobiDB-lite"/>
    </source>
</evidence>
<feature type="coiled-coil region" evidence="1">
    <location>
        <begin position="333"/>
        <end position="374"/>
    </location>
</feature>
<comment type="caution">
    <text evidence="3">The sequence shown here is derived from an EMBL/GenBank/DDBJ whole genome shotgun (WGS) entry which is preliminary data.</text>
</comment>
<protein>
    <recommendedName>
        <fullName evidence="5">BZIP domain-containing protein</fullName>
    </recommendedName>
</protein>
<reference evidence="3" key="1">
    <citation type="submission" date="2021-06" db="EMBL/GenBank/DDBJ databases">
        <title>Comparative genomics, transcriptomics and evolutionary studies reveal genomic signatures of adaptation to plant cell wall in hemibiotrophic fungi.</title>
        <authorList>
            <consortium name="DOE Joint Genome Institute"/>
            <person name="Baroncelli R."/>
            <person name="Diaz J.F."/>
            <person name="Benocci T."/>
            <person name="Peng M."/>
            <person name="Battaglia E."/>
            <person name="Haridas S."/>
            <person name="Andreopoulos W."/>
            <person name="Labutti K."/>
            <person name="Pangilinan J."/>
            <person name="Floch G.L."/>
            <person name="Makela M.R."/>
            <person name="Henrissat B."/>
            <person name="Grigoriev I.V."/>
            <person name="Crouch J.A."/>
            <person name="De Vries R.P."/>
            <person name="Sukno S.A."/>
            <person name="Thon M.R."/>
        </authorList>
    </citation>
    <scope>NUCLEOTIDE SEQUENCE</scope>
    <source>
        <strain evidence="3">CBS 125086</strain>
    </source>
</reference>
<evidence type="ECO:0000313" key="4">
    <source>
        <dbReference type="Proteomes" id="UP001230504"/>
    </source>
</evidence>
<name>A0AAD8UW26_9PEZI</name>
<feature type="compositionally biased region" description="Polar residues" evidence="2">
    <location>
        <begin position="220"/>
        <end position="231"/>
    </location>
</feature>
<evidence type="ECO:0008006" key="5">
    <source>
        <dbReference type="Google" id="ProtNLM"/>
    </source>
</evidence>
<evidence type="ECO:0000313" key="3">
    <source>
        <dbReference type="EMBL" id="KAK1566297.1"/>
    </source>
</evidence>
<organism evidence="3 4">
    <name type="scientific">Colletotrichum navitas</name>
    <dbReference type="NCBI Taxonomy" id="681940"/>
    <lineage>
        <taxon>Eukaryota</taxon>
        <taxon>Fungi</taxon>
        <taxon>Dikarya</taxon>
        <taxon>Ascomycota</taxon>
        <taxon>Pezizomycotina</taxon>
        <taxon>Sordariomycetes</taxon>
        <taxon>Hypocreomycetidae</taxon>
        <taxon>Glomerellales</taxon>
        <taxon>Glomerellaceae</taxon>
        <taxon>Colletotrichum</taxon>
        <taxon>Colletotrichum graminicola species complex</taxon>
    </lineage>
</organism>
<dbReference type="CDD" id="cd14686">
    <property type="entry name" value="bZIP"/>
    <property type="match status" value="1"/>
</dbReference>
<feature type="compositionally biased region" description="Basic and acidic residues" evidence="2">
    <location>
        <begin position="303"/>
        <end position="322"/>
    </location>
</feature>
<evidence type="ECO:0000256" key="1">
    <source>
        <dbReference type="SAM" id="Coils"/>
    </source>
</evidence>
<sequence>MKNAQRQRDAVLKAFTAPGQAHHVLRRLQNGETLDRIYEHLEMHGPVSPTTSQSLDPLNQFENVSEEASSTPTEMPICSPQTLSHTNSAVSEGPETSRINMAIKNQDSASNCAEDEPDRLIPYLQTPTFSNTTLTNGIYGHPATNRMPEVPFGMFMERNTPLIFPNAYCPNQTYPTDNIGNISWWHSGISGPMQPNYVAPPSTNPDVWPYHQFTGPYVLSQEQDSQSQPISTPRPVPGNSPLTSHSLSQEKPRYSVASSTSTIGESQYPTLPPPKKRKLPTKDHDSIITSRIGNRSESNNFVLEEKIAKNKPSDQEHSSRERERHRRASARNWQKQKQQLAELEAVMEFAESRNRELHREYAEVLRQVMDVKNALMDHAKCNHPEINSWLHSQATKYVLRNGSTIVHGDAQSCFYSIYRETC</sequence>
<keyword evidence="4" id="KW-1185">Reference proteome</keyword>
<dbReference type="RefSeq" id="XP_060407480.1">
    <property type="nucleotide sequence ID" value="XM_060559346.1"/>
</dbReference>